<organism evidence="1 2">
    <name type="scientific">Scleroderma citrinum Foug A</name>
    <dbReference type="NCBI Taxonomy" id="1036808"/>
    <lineage>
        <taxon>Eukaryota</taxon>
        <taxon>Fungi</taxon>
        <taxon>Dikarya</taxon>
        <taxon>Basidiomycota</taxon>
        <taxon>Agaricomycotina</taxon>
        <taxon>Agaricomycetes</taxon>
        <taxon>Agaricomycetidae</taxon>
        <taxon>Boletales</taxon>
        <taxon>Sclerodermatineae</taxon>
        <taxon>Sclerodermataceae</taxon>
        <taxon>Scleroderma</taxon>
    </lineage>
</organism>
<dbReference type="AlphaFoldDB" id="A0A0C3DAL5"/>
<reference evidence="2" key="2">
    <citation type="submission" date="2015-01" db="EMBL/GenBank/DDBJ databases">
        <title>Evolutionary Origins and Diversification of the Mycorrhizal Mutualists.</title>
        <authorList>
            <consortium name="DOE Joint Genome Institute"/>
            <consortium name="Mycorrhizal Genomics Consortium"/>
            <person name="Kohler A."/>
            <person name="Kuo A."/>
            <person name="Nagy L.G."/>
            <person name="Floudas D."/>
            <person name="Copeland A."/>
            <person name="Barry K.W."/>
            <person name="Cichocki N."/>
            <person name="Veneault-Fourrey C."/>
            <person name="LaButti K."/>
            <person name="Lindquist E.A."/>
            <person name="Lipzen A."/>
            <person name="Lundell T."/>
            <person name="Morin E."/>
            <person name="Murat C."/>
            <person name="Riley R."/>
            <person name="Ohm R."/>
            <person name="Sun H."/>
            <person name="Tunlid A."/>
            <person name="Henrissat B."/>
            <person name="Grigoriev I.V."/>
            <person name="Hibbett D.S."/>
            <person name="Martin F."/>
        </authorList>
    </citation>
    <scope>NUCLEOTIDE SEQUENCE [LARGE SCALE GENOMIC DNA]</scope>
    <source>
        <strain evidence="2">Foug A</strain>
    </source>
</reference>
<dbReference type="EMBL" id="KN822189">
    <property type="protein sequence ID" value="KIM53126.1"/>
    <property type="molecule type" value="Genomic_DNA"/>
</dbReference>
<accession>A0A0C3DAL5</accession>
<proteinExistence type="predicted"/>
<dbReference type="InParanoid" id="A0A0C3DAL5"/>
<dbReference type="Proteomes" id="UP000053989">
    <property type="component" value="Unassembled WGS sequence"/>
</dbReference>
<protein>
    <submittedName>
        <fullName evidence="1">Uncharacterized protein</fullName>
    </submittedName>
</protein>
<name>A0A0C3DAL5_9AGAM</name>
<reference evidence="1 2" key="1">
    <citation type="submission" date="2014-04" db="EMBL/GenBank/DDBJ databases">
        <authorList>
            <consortium name="DOE Joint Genome Institute"/>
            <person name="Kuo A."/>
            <person name="Kohler A."/>
            <person name="Nagy L.G."/>
            <person name="Floudas D."/>
            <person name="Copeland A."/>
            <person name="Barry K.W."/>
            <person name="Cichocki N."/>
            <person name="Veneault-Fourrey C."/>
            <person name="LaButti K."/>
            <person name="Lindquist E.A."/>
            <person name="Lipzen A."/>
            <person name="Lundell T."/>
            <person name="Morin E."/>
            <person name="Murat C."/>
            <person name="Sun H."/>
            <person name="Tunlid A."/>
            <person name="Henrissat B."/>
            <person name="Grigoriev I.V."/>
            <person name="Hibbett D.S."/>
            <person name="Martin F."/>
            <person name="Nordberg H.P."/>
            <person name="Cantor M.N."/>
            <person name="Hua S.X."/>
        </authorList>
    </citation>
    <scope>NUCLEOTIDE SEQUENCE [LARGE SCALE GENOMIC DNA]</scope>
    <source>
        <strain evidence="1 2">Foug A</strain>
    </source>
</reference>
<evidence type="ECO:0000313" key="2">
    <source>
        <dbReference type="Proteomes" id="UP000053989"/>
    </source>
</evidence>
<dbReference type="HOGENOM" id="CLU_1603707_0_0_1"/>
<keyword evidence="2" id="KW-1185">Reference proteome</keyword>
<evidence type="ECO:0000313" key="1">
    <source>
        <dbReference type="EMBL" id="KIM53126.1"/>
    </source>
</evidence>
<gene>
    <name evidence="1" type="ORF">SCLCIDRAFT_460033</name>
</gene>
<sequence>MTKKGEQCPVAETLLYVYSIPSKHSTAMAYTDICVIILFNEVLVSTVIPETFTLEDLCRQILEENRGRRGIPSGATGSLIYQCQYFKLDPPVHIGDKEDEDIIAECQDVTRLDIPRMTEMGDVVAGAPRRYQRLSDISLAGEGSPRQAEQGPYPIVQMSPNRSCAL</sequence>